<accession>A0A968KVF6</accession>
<feature type="region of interest" description="Disordered" evidence="1">
    <location>
        <begin position="1"/>
        <end position="94"/>
    </location>
</feature>
<feature type="non-terminal residue" evidence="2">
    <location>
        <position position="1"/>
    </location>
</feature>
<sequence length="312" mass="34503">PAPQPAPITPETNPPASESAPQVVAPPTAPAPQPAPITPETNPPASESAPQVVAPPTAPAPQPAPITPETNPPASENAPQVVAPPTAPAPQPRPTPIIPIAVSIKDPFLLPAVYDKIRRLERPKTSIALSYMLIPTSKLASFRANPQRFAPTLSTWRRGGIFGATNFLNISRSHSNISRSNANYFLQNSKVPSDYFYRSHLRLIRFDFTNRNAPTLSYKHFYSANDINNVTDAPLRRASFEKSFEEPWSLQDSDVRYLNEAFPHLAVHAGETFHLLLLLSFHEPSTKLAPYYFYDHPVNLDNLDQFVYTMQD</sequence>
<dbReference type="Proteomes" id="UP000778951">
    <property type="component" value="Unassembled WGS sequence"/>
</dbReference>
<comment type="caution">
    <text evidence="2">The sequence shown here is derived from an EMBL/GenBank/DDBJ whole genome shotgun (WGS) entry which is preliminary data.</text>
</comment>
<proteinExistence type="predicted"/>
<name>A0A968KVF6_9SPIO</name>
<dbReference type="AlphaFoldDB" id="A0A968KVF6"/>
<reference evidence="2" key="1">
    <citation type="submission" date="2020-03" db="EMBL/GenBank/DDBJ databases">
        <title>Spirochaetal bacteria isolated from arthropods constitute a novel genus Entomospira genus novum within the order Spirochaetales.</title>
        <authorList>
            <person name="Grana-Miraglia L."/>
            <person name="Sikutova S."/>
            <person name="Fingerle V."/>
            <person name="Sing A."/>
            <person name="Castillo-Ramirez S."/>
            <person name="Margos G."/>
            <person name="Rudolf I."/>
        </authorList>
    </citation>
    <scope>NUCLEOTIDE SEQUENCE</scope>
    <source>
        <strain evidence="2">BR149</strain>
    </source>
</reference>
<evidence type="ECO:0000313" key="2">
    <source>
        <dbReference type="EMBL" id="NIZ70100.1"/>
    </source>
</evidence>
<dbReference type="EMBL" id="JAATLM010000001">
    <property type="protein sequence ID" value="NIZ70100.1"/>
    <property type="molecule type" value="Genomic_DNA"/>
</dbReference>
<feature type="compositionally biased region" description="Pro residues" evidence="1">
    <location>
        <begin position="85"/>
        <end position="94"/>
    </location>
</feature>
<evidence type="ECO:0000256" key="1">
    <source>
        <dbReference type="SAM" id="MobiDB-lite"/>
    </source>
</evidence>
<feature type="compositionally biased region" description="Pro residues" evidence="1">
    <location>
        <begin position="56"/>
        <end position="66"/>
    </location>
</feature>
<keyword evidence="3" id="KW-1185">Reference proteome</keyword>
<protein>
    <submittedName>
        <fullName evidence="2">Uncharacterized protein</fullName>
    </submittedName>
</protein>
<feature type="compositionally biased region" description="Pro residues" evidence="1">
    <location>
        <begin position="27"/>
        <end position="37"/>
    </location>
</feature>
<gene>
    <name evidence="2" type="ORF">HCT48_07755</name>
</gene>
<organism evidence="2 3">
    <name type="scientific">Entomospira culicis</name>
    <dbReference type="NCBI Taxonomy" id="2719989"/>
    <lineage>
        <taxon>Bacteria</taxon>
        <taxon>Pseudomonadati</taxon>
        <taxon>Spirochaetota</taxon>
        <taxon>Spirochaetia</taxon>
        <taxon>Spirochaetales</taxon>
        <taxon>Spirochaetaceae</taxon>
        <taxon>Entomospira</taxon>
    </lineage>
</organism>
<evidence type="ECO:0000313" key="3">
    <source>
        <dbReference type="Proteomes" id="UP000778951"/>
    </source>
</evidence>